<dbReference type="Gramene" id="OMERI01G29480.1">
    <property type="protein sequence ID" value="OMERI01G29480.1"/>
    <property type="gene ID" value="OMERI01G29480"/>
</dbReference>
<feature type="compositionally biased region" description="Basic residues" evidence="1">
    <location>
        <begin position="54"/>
        <end position="68"/>
    </location>
</feature>
<evidence type="ECO:0000313" key="3">
    <source>
        <dbReference type="Proteomes" id="UP000008021"/>
    </source>
</evidence>
<name>A0A0E0C8A6_9ORYZ</name>
<protein>
    <submittedName>
        <fullName evidence="2">Uncharacterized protein</fullName>
    </submittedName>
</protein>
<dbReference type="AlphaFoldDB" id="A0A0E0C8A6"/>
<evidence type="ECO:0000313" key="2">
    <source>
        <dbReference type="EnsemblPlants" id="OMERI01G29480.1"/>
    </source>
</evidence>
<feature type="region of interest" description="Disordered" evidence="1">
    <location>
        <begin position="1"/>
        <end position="68"/>
    </location>
</feature>
<dbReference type="HOGENOM" id="CLU_2798247_0_0_1"/>
<reference evidence="2" key="2">
    <citation type="submission" date="2018-05" db="EMBL/GenBank/DDBJ databases">
        <title>OmerRS3 (Oryza meridionalis Reference Sequence Version 3).</title>
        <authorList>
            <person name="Zhang J."/>
            <person name="Kudrna D."/>
            <person name="Lee S."/>
            <person name="Talag J."/>
            <person name="Welchert J."/>
            <person name="Wing R.A."/>
        </authorList>
    </citation>
    <scope>NUCLEOTIDE SEQUENCE [LARGE SCALE GENOMIC DNA]</scope>
    <source>
        <strain evidence="2">cv. OR44</strain>
    </source>
</reference>
<dbReference type="EnsemblPlants" id="OMERI01G29480.1">
    <property type="protein sequence ID" value="OMERI01G29480.1"/>
    <property type="gene ID" value="OMERI01G29480"/>
</dbReference>
<organism evidence="2">
    <name type="scientific">Oryza meridionalis</name>
    <dbReference type="NCBI Taxonomy" id="40149"/>
    <lineage>
        <taxon>Eukaryota</taxon>
        <taxon>Viridiplantae</taxon>
        <taxon>Streptophyta</taxon>
        <taxon>Embryophyta</taxon>
        <taxon>Tracheophyta</taxon>
        <taxon>Spermatophyta</taxon>
        <taxon>Magnoliopsida</taxon>
        <taxon>Liliopsida</taxon>
        <taxon>Poales</taxon>
        <taxon>Poaceae</taxon>
        <taxon>BOP clade</taxon>
        <taxon>Oryzoideae</taxon>
        <taxon>Oryzeae</taxon>
        <taxon>Oryzinae</taxon>
        <taxon>Oryza</taxon>
    </lineage>
</organism>
<reference evidence="2" key="1">
    <citation type="submission" date="2015-04" db="UniProtKB">
        <authorList>
            <consortium name="EnsemblPlants"/>
        </authorList>
    </citation>
    <scope>IDENTIFICATION</scope>
</reference>
<proteinExistence type="predicted"/>
<sequence length="68" mass="7648">MSSTSAPDERHSKAMRPRRRSDSPTPWPRATTSTPAAPRAPTREPRPSTARSWPRGRRTRRSPSRASP</sequence>
<evidence type="ECO:0000256" key="1">
    <source>
        <dbReference type="SAM" id="MobiDB-lite"/>
    </source>
</evidence>
<dbReference type="Proteomes" id="UP000008021">
    <property type="component" value="Chromosome 1"/>
</dbReference>
<keyword evidence="3" id="KW-1185">Reference proteome</keyword>
<accession>A0A0E0C8A6</accession>
<feature type="compositionally biased region" description="Low complexity" evidence="1">
    <location>
        <begin position="28"/>
        <end position="40"/>
    </location>
</feature>